<dbReference type="PROSITE" id="PS50931">
    <property type="entry name" value="HTH_LYSR"/>
    <property type="match status" value="1"/>
</dbReference>
<feature type="domain" description="HTH lysR-type" evidence="5">
    <location>
        <begin position="1"/>
        <end position="58"/>
    </location>
</feature>
<evidence type="ECO:0000256" key="1">
    <source>
        <dbReference type="ARBA" id="ARBA00009437"/>
    </source>
</evidence>
<dbReference type="InterPro" id="IPR000847">
    <property type="entry name" value="LysR_HTH_N"/>
</dbReference>
<evidence type="ECO:0000313" key="11">
    <source>
        <dbReference type="Proteomes" id="UP000550736"/>
    </source>
</evidence>
<organism evidence="8 9">
    <name type="scientific">Staphylococcus capitis</name>
    <dbReference type="NCBI Taxonomy" id="29388"/>
    <lineage>
        <taxon>Bacteria</taxon>
        <taxon>Bacillati</taxon>
        <taxon>Bacillota</taxon>
        <taxon>Bacilli</taxon>
        <taxon>Bacillales</taxon>
        <taxon>Staphylococcaceae</taxon>
        <taxon>Staphylococcus</taxon>
    </lineage>
</organism>
<evidence type="ECO:0000313" key="6">
    <source>
        <dbReference type="EMBL" id="NMK54984.1"/>
    </source>
</evidence>
<dbReference type="Proteomes" id="UP000550736">
    <property type="component" value="Unassembled WGS sequence"/>
</dbReference>
<dbReference type="Pfam" id="PF00126">
    <property type="entry name" value="HTH_1"/>
    <property type="match status" value="1"/>
</dbReference>
<protein>
    <submittedName>
        <fullName evidence="8">LysR family transcriptional regulator</fullName>
    </submittedName>
</protein>
<dbReference type="GeneID" id="93668403"/>
<dbReference type="PANTHER" id="PTHR30126:SF39">
    <property type="entry name" value="HTH-TYPE TRANSCRIPTIONAL REGULATOR CYSL"/>
    <property type="match status" value="1"/>
</dbReference>
<keyword evidence="2" id="KW-0805">Transcription regulation</keyword>
<dbReference type="EMBL" id="JABBLX010000023">
    <property type="protein sequence ID" value="NMK98109.1"/>
    <property type="molecule type" value="Genomic_DNA"/>
</dbReference>
<evidence type="ECO:0000259" key="5">
    <source>
        <dbReference type="PROSITE" id="PS50931"/>
    </source>
</evidence>
<evidence type="ECO:0000256" key="4">
    <source>
        <dbReference type="ARBA" id="ARBA00023163"/>
    </source>
</evidence>
<proteinExistence type="inferred from homology"/>
<dbReference type="RefSeq" id="WP_002436383.1">
    <property type="nucleotide sequence ID" value="NZ_AP014956.1"/>
</dbReference>
<dbReference type="Pfam" id="PF03466">
    <property type="entry name" value="LysR_substrate"/>
    <property type="match status" value="1"/>
</dbReference>
<evidence type="ECO:0000313" key="8">
    <source>
        <dbReference type="EMBL" id="TBW76919.1"/>
    </source>
</evidence>
<sequence>MNTKQMMIFKQFVEFQNENAVAESMNITQPTVTFHLKNLNKYYGIPLYYKKGKHFKLTEAGELLYRNTTKLLNLMQETNDVMSDFKASKRGTLKIGASHAPVYHILPEAFKSYMNNHPNIQIDLTVDTAPHIIDKLRSREIELAVISENAFYENDLKVKRFMENELMIAMDKEHPLAHKEALTMKDLEYYDFVIHSGGSTRESIDEWRRDNLVQLRARMQSNSLSSILETIKHSHYLSLISHSAIQHRQDIVSKKLPNGPRPRYISIVYRDDMYLTPVIQNFISLIYNVNFGEAPNQRT</sequence>
<accession>A0A7Z8E352</accession>
<dbReference type="InterPro" id="IPR005119">
    <property type="entry name" value="LysR_subst-bd"/>
</dbReference>
<evidence type="ECO:0000313" key="9">
    <source>
        <dbReference type="Proteomes" id="UP000291949"/>
    </source>
</evidence>
<gene>
    <name evidence="8" type="ORF">EQ811_08655</name>
    <name evidence="7" type="ORF">HHM13_08395</name>
    <name evidence="6" type="ORF">HHM24_09645</name>
</gene>
<dbReference type="Proteomes" id="UP000291949">
    <property type="component" value="Unassembled WGS sequence"/>
</dbReference>
<name>A0A7Z8E352_STACP</name>
<dbReference type="Gene3D" id="1.10.10.10">
    <property type="entry name" value="Winged helix-like DNA-binding domain superfamily/Winged helix DNA-binding domain"/>
    <property type="match status" value="1"/>
</dbReference>
<evidence type="ECO:0000256" key="3">
    <source>
        <dbReference type="ARBA" id="ARBA00023125"/>
    </source>
</evidence>
<evidence type="ECO:0000313" key="10">
    <source>
        <dbReference type="Proteomes" id="UP000538955"/>
    </source>
</evidence>
<reference evidence="10 11" key="2">
    <citation type="submission" date="2020-04" db="EMBL/GenBank/DDBJ databases">
        <title>The Epidemiology and Molecular Characteristics of Linezolid-Resistant Staphylococcus capitis in Huashan Hospital, Shanghai.</title>
        <authorList>
            <person name="Ding L."/>
            <person name="Li P."/>
            <person name="Yang Y."/>
            <person name="Lin D."/>
            <person name="Xu X."/>
        </authorList>
    </citation>
    <scope>NUCLEOTIDE SEQUENCE [LARGE SCALE GENOMIC DNA]</scope>
    <source>
        <strain evidence="7 11">12-86</strain>
        <strain evidence="6 10">17-84</strain>
    </source>
</reference>
<dbReference type="InterPro" id="IPR036388">
    <property type="entry name" value="WH-like_DNA-bd_sf"/>
</dbReference>
<dbReference type="SUPFAM" id="SSF53850">
    <property type="entry name" value="Periplasmic binding protein-like II"/>
    <property type="match status" value="1"/>
</dbReference>
<dbReference type="AlphaFoldDB" id="A0A7Z8E352"/>
<comment type="caution">
    <text evidence="8">The sequence shown here is derived from an EMBL/GenBank/DDBJ whole genome shotgun (WGS) entry which is preliminary data.</text>
</comment>
<dbReference type="EMBL" id="SCHC01000002">
    <property type="protein sequence ID" value="TBW76919.1"/>
    <property type="molecule type" value="Genomic_DNA"/>
</dbReference>
<dbReference type="GO" id="GO:0003700">
    <property type="term" value="F:DNA-binding transcription factor activity"/>
    <property type="evidence" value="ECO:0007669"/>
    <property type="project" value="InterPro"/>
</dbReference>
<keyword evidence="4" id="KW-0804">Transcription</keyword>
<keyword evidence="10" id="KW-1185">Reference proteome</keyword>
<dbReference type="CDD" id="cd05466">
    <property type="entry name" value="PBP2_LTTR_substrate"/>
    <property type="match status" value="1"/>
</dbReference>
<dbReference type="SUPFAM" id="SSF46785">
    <property type="entry name" value="Winged helix' DNA-binding domain"/>
    <property type="match status" value="1"/>
</dbReference>
<evidence type="ECO:0000313" key="7">
    <source>
        <dbReference type="EMBL" id="NMK98109.1"/>
    </source>
</evidence>
<dbReference type="EMBL" id="JABBMI010000069">
    <property type="protein sequence ID" value="NMK54984.1"/>
    <property type="molecule type" value="Genomic_DNA"/>
</dbReference>
<comment type="similarity">
    <text evidence="1">Belongs to the LysR transcriptional regulatory family.</text>
</comment>
<dbReference type="PANTHER" id="PTHR30126">
    <property type="entry name" value="HTH-TYPE TRANSCRIPTIONAL REGULATOR"/>
    <property type="match status" value="1"/>
</dbReference>
<keyword evidence="3" id="KW-0238">DNA-binding</keyword>
<dbReference type="GO" id="GO:0000976">
    <property type="term" value="F:transcription cis-regulatory region binding"/>
    <property type="evidence" value="ECO:0007669"/>
    <property type="project" value="TreeGrafter"/>
</dbReference>
<evidence type="ECO:0000256" key="2">
    <source>
        <dbReference type="ARBA" id="ARBA00023015"/>
    </source>
</evidence>
<dbReference type="Proteomes" id="UP000538955">
    <property type="component" value="Unassembled WGS sequence"/>
</dbReference>
<dbReference type="Gene3D" id="3.40.190.290">
    <property type="match status" value="1"/>
</dbReference>
<reference evidence="8 9" key="1">
    <citation type="journal article" date="2019" name="Sci. Transl. Med.">
        <title>Quorum sensing between bacterial species on the skin protects against epidermal injury in atopic dermatitis.</title>
        <authorList>
            <person name="Williams M.R."/>
        </authorList>
    </citation>
    <scope>NUCLEOTIDE SEQUENCE [LARGE SCALE GENOMIC DNA]</scope>
    <source>
        <strain evidence="8 9">H8</strain>
    </source>
</reference>
<dbReference type="InterPro" id="IPR036390">
    <property type="entry name" value="WH_DNA-bd_sf"/>
</dbReference>